<dbReference type="Proteomes" id="UP001239111">
    <property type="component" value="Chromosome 3"/>
</dbReference>
<proteinExistence type="predicted"/>
<accession>A0ACC2NPK0</accession>
<dbReference type="EMBL" id="CM056743">
    <property type="protein sequence ID" value="KAJ8673115.1"/>
    <property type="molecule type" value="Genomic_DNA"/>
</dbReference>
<comment type="caution">
    <text evidence="1">The sequence shown here is derived from an EMBL/GenBank/DDBJ whole genome shotgun (WGS) entry which is preliminary data.</text>
</comment>
<evidence type="ECO:0000313" key="1">
    <source>
        <dbReference type="EMBL" id="KAJ8673115.1"/>
    </source>
</evidence>
<sequence>MTLDFVRLGEYNVDTDPDCANSSFCADPFRDYPIRQIIRHEYYNPRTVVNDIALIRVRKRIKFTSFIRPICLLRGNLLKRDFADQASLVAGWGICDMNTGQSSKVLLEVELPILSQHVCQAIWGRLNSGQMCAGGTIGKDSCNGDSGGPLMRDEQVELDRHWGTHLLGLVSYGPRDCGARKIPGIYTRVAHYTLWILENMRG</sequence>
<name>A0ACC2NPK0_9HYME</name>
<reference evidence="1" key="1">
    <citation type="submission" date="2023-04" db="EMBL/GenBank/DDBJ databases">
        <title>A chromosome-level genome assembly of the parasitoid wasp Eretmocerus hayati.</title>
        <authorList>
            <person name="Zhong Y."/>
            <person name="Liu S."/>
            <person name="Liu Y."/>
        </authorList>
    </citation>
    <scope>NUCLEOTIDE SEQUENCE</scope>
    <source>
        <strain evidence="1">ZJU_SS_LIU_2023</strain>
    </source>
</reference>
<evidence type="ECO:0000313" key="2">
    <source>
        <dbReference type="Proteomes" id="UP001239111"/>
    </source>
</evidence>
<protein>
    <submittedName>
        <fullName evidence="1">Uncharacterized protein</fullName>
    </submittedName>
</protein>
<gene>
    <name evidence="1" type="ORF">QAD02_004377</name>
</gene>
<organism evidence="1 2">
    <name type="scientific">Eretmocerus hayati</name>
    <dbReference type="NCBI Taxonomy" id="131215"/>
    <lineage>
        <taxon>Eukaryota</taxon>
        <taxon>Metazoa</taxon>
        <taxon>Ecdysozoa</taxon>
        <taxon>Arthropoda</taxon>
        <taxon>Hexapoda</taxon>
        <taxon>Insecta</taxon>
        <taxon>Pterygota</taxon>
        <taxon>Neoptera</taxon>
        <taxon>Endopterygota</taxon>
        <taxon>Hymenoptera</taxon>
        <taxon>Apocrita</taxon>
        <taxon>Proctotrupomorpha</taxon>
        <taxon>Chalcidoidea</taxon>
        <taxon>Aphelinidae</taxon>
        <taxon>Aphelininae</taxon>
        <taxon>Eretmocerus</taxon>
    </lineage>
</organism>
<keyword evidence="2" id="KW-1185">Reference proteome</keyword>